<evidence type="ECO:0000313" key="2">
    <source>
        <dbReference type="EMBL" id="GBG87763.1"/>
    </source>
</evidence>
<name>A0A388LZT7_CHABU</name>
<feature type="compositionally biased region" description="Basic residues" evidence="1">
    <location>
        <begin position="111"/>
        <end position="121"/>
    </location>
</feature>
<dbReference type="EMBL" id="BFEA01000631">
    <property type="protein sequence ID" value="GBG87763.1"/>
    <property type="molecule type" value="Genomic_DNA"/>
</dbReference>
<dbReference type="Proteomes" id="UP000265515">
    <property type="component" value="Unassembled WGS sequence"/>
</dbReference>
<proteinExistence type="predicted"/>
<keyword evidence="3" id="KW-1185">Reference proteome</keyword>
<feature type="compositionally biased region" description="Polar residues" evidence="1">
    <location>
        <begin position="70"/>
        <end position="88"/>
    </location>
</feature>
<sequence>MQTRSSGSNRVSFQDGGDTDLKVISTEDKEDDIRKVTTESSSFPSDRKSKKQSMLPDKLRAKDSAAAEPSNGSTSGEEGQSAHHSSQEVVAVNHQSGDESVANQEPAEGKQKRRSGLSHRSSKSEDRRQSGTTKSGSRMGEQGGDSQNSNIESLEGMQMSAKGDAAGKSPEVYKETLSGKEAPYTFNSWKEVWPLVNPESPSFISLPGSDGPEPFLVLSVEVSNHVLLLLSFCLLKCSHMSAALLRFHVP</sequence>
<feature type="compositionally biased region" description="Polar residues" evidence="1">
    <location>
        <begin position="1"/>
        <end position="12"/>
    </location>
</feature>
<feature type="region of interest" description="Disordered" evidence="1">
    <location>
        <begin position="1"/>
        <end position="150"/>
    </location>
</feature>
<protein>
    <submittedName>
        <fullName evidence="2">Uncharacterized protein</fullName>
    </submittedName>
</protein>
<dbReference type="Gramene" id="GBG87763">
    <property type="protein sequence ID" value="GBG87763"/>
    <property type="gene ID" value="CBR_g45918"/>
</dbReference>
<gene>
    <name evidence="2" type="ORF">CBR_g45918</name>
</gene>
<accession>A0A388LZT7</accession>
<evidence type="ECO:0000256" key="1">
    <source>
        <dbReference type="SAM" id="MobiDB-lite"/>
    </source>
</evidence>
<feature type="compositionally biased region" description="Basic and acidic residues" evidence="1">
    <location>
        <begin position="19"/>
        <end position="37"/>
    </location>
</feature>
<organism evidence="2 3">
    <name type="scientific">Chara braunii</name>
    <name type="common">Braun's stonewort</name>
    <dbReference type="NCBI Taxonomy" id="69332"/>
    <lineage>
        <taxon>Eukaryota</taxon>
        <taxon>Viridiplantae</taxon>
        <taxon>Streptophyta</taxon>
        <taxon>Charophyceae</taxon>
        <taxon>Charales</taxon>
        <taxon>Characeae</taxon>
        <taxon>Chara</taxon>
    </lineage>
</organism>
<reference evidence="2 3" key="1">
    <citation type="journal article" date="2018" name="Cell">
        <title>The Chara Genome: Secondary Complexity and Implications for Plant Terrestrialization.</title>
        <authorList>
            <person name="Nishiyama T."/>
            <person name="Sakayama H."/>
            <person name="Vries J.D."/>
            <person name="Buschmann H."/>
            <person name="Saint-Marcoux D."/>
            <person name="Ullrich K.K."/>
            <person name="Haas F.B."/>
            <person name="Vanderstraeten L."/>
            <person name="Becker D."/>
            <person name="Lang D."/>
            <person name="Vosolsobe S."/>
            <person name="Rombauts S."/>
            <person name="Wilhelmsson P.K.I."/>
            <person name="Janitza P."/>
            <person name="Kern R."/>
            <person name="Heyl A."/>
            <person name="Rumpler F."/>
            <person name="Villalobos L.I.A.C."/>
            <person name="Clay J.M."/>
            <person name="Skokan R."/>
            <person name="Toyoda A."/>
            <person name="Suzuki Y."/>
            <person name="Kagoshima H."/>
            <person name="Schijlen E."/>
            <person name="Tajeshwar N."/>
            <person name="Catarino B."/>
            <person name="Hetherington A.J."/>
            <person name="Saltykova A."/>
            <person name="Bonnot C."/>
            <person name="Breuninger H."/>
            <person name="Symeonidi A."/>
            <person name="Radhakrishnan G.V."/>
            <person name="Van Nieuwerburgh F."/>
            <person name="Deforce D."/>
            <person name="Chang C."/>
            <person name="Karol K.G."/>
            <person name="Hedrich R."/>
            <person name="Ulvskov P."/>
            <person name="Glockner G."/>
            <person name="Delwiche C.F."/>
            <person name="Petrasek J."/>
            <person name="Van de Peer Y."/>
            <person name="Friml J."/>
            <person name="Beilby M."/>
            <person name="Dolan L."/>
            <person name="Kohara Y."/>
            <person name="Sugano S."/>
            <person name="Fujiyama A."/>
            <person name="Delaux P.-M."/>
            <person name="Quint M."/>
            <person name="TheiBen G."/>
            <person name="Hagemann M."/>
            <person name="Harholt J."/>
            <person name="Dunand C."/>
            <person name="Zachgo S."/>
            <person name="Langdale J."/>
            <person name="Maumus F."/>
            <person name="Straeten D.V.D."/>
            <person name="Gould S.B."/>
            <person name="Rensing S.A."/>
        </authorList>
    </citation>
    <scope>NUCLEOTIDE SEQUENCE [LARGE SCALE GENOMIC DNA]</scope>
    <source>
        <strain evidence="2 3">S276</strain>
    </source>
</reference>
<evidence type="ECO:0000313" key="3">
    <source>
        <dbReference type="Proteomes" id="UP000265515"/>
    </source>
</evidence>
<comment type="caution">
    <text evidence="2">The sequence shown here is derived from an EMBL/GenBank/DDBJ whole genome shotgun (WGS) entry which is preliminary data.</text>
</comment>
<dbReference type="AlphaFoldDB" id="A0A388LZT7"/>